<keyword evidence="2" id="KW-1133">Transmembrane helix</keyword>
<accession>A0A9N8HYU9</accession>
<sequence>MSSSLLDARHFSGRSFYNVASVAIVLSAFTKCVLDMGGWLHHDQPSSAAVAIGVTLASCVLAGLLALALRKSYKWYLRLRRRLVVLLQSSQLKIANRISSSKTKQEEPTRNDRIRTKDNQDLIKPAPAPALQAQATPAFQAAFQAATTPEPDVEVELTKTSTGKMEKKDIKMDIPWATVFEFLYGADIQRATMASKHHNPWRTNALTFHDQDEQQQVVAALQNRLLQANHADFYRFYHHHHNHHKSLPKLLHCLDHGRYIRCDGFYCQKDTQFRGYLRFYPDGTVIGVRRTETPSQMAQWLHSFDDSVNVQEAGEQQQQPQGVGRGTYQTEFLPHTHHDYLFRTTMTITLMGIATFHCVGLTKSSNGDIDLEYTSELFLDGSVIQEEYTFVPFPSKQQKQLKVVD</sequence>
<dbReference type="EMBL" id="CAICTM010003064">
    <property type="protein sequence ID" value="CAB9530831.1"/>
    <property type="molecule type" value="Genomic_DNA"/>
</dbReference>
<keyword evidence="2" id="KW-0472">Membrane</keyword>
<evidence type="ECO:0000256" key="2">
    <source>
        <dbReference type="SAM" id="Phobius"/>
    </source>
</evidence>
<feature type="transmembrane region" description="Helical" evidence="2">
    <location>
        <begin position="16"/>
        <end position="40"/>
    </location>
</feature>
<reference evidence="3" key="1">
    <citation type="submission" date="2020-06" db="EMBL/GenBank/DDBJ databases">
        <authorList>
            <consortium name="Plant Systems Biology data submission"/>
        </authorList>
    </citation>
    <scope>NUCLEOTIDE SEQUENCE</scope>
    <source>
        <strain evidence="3">D6</strain>
    </source>
</reference>
<dbReference type="AlphaFoldDB" id="A0A9N8HYU9"/>
<organism evidence="3 4">
    <name type="scientific">Seminavis robusta</name>
    <dbReference type="NCBI Taxonomy" id="568900"/>
    <lineage>
        <taxon>Eukaryota</taxon>
        <taxon>Sar</taxon>
        <taxon>Stramenopiles</taxon>
        <taxon>Ochrophyta</taxon>
        <taxon>Bacillariophyta</taxon>
        <taxon>Bacillariophyceae</taxon>
        <taxon>Bacillariophycidae</taxon>
        <taxon>Naviculales</taxon>
        <taxon>Naviculaceae</taxon>
        <taxon>Seminavis</taxon>
    </lineage>
</organism>
<evidence type="ECO:0000313" key="3">
    <source>
        <dbReference type="EMBL" id="CAB9530831.1"/>
    </source>
</evidence>
<keyword evidence="2" id="KW-0812">Transmembrane</keyword>
<protein>
    <submittedName>
        <fullName evidence="3">Uncharacterized protein</fullName>
    </submittedName>
</protein>
<feature type="region of interest" description="Disordered" evidence="1">
    <location>
        <begin position="98"/>
        <end position="120"/>
    </location>
</feature>
<proteinExistence type="predicted"/>
<evidence type="ECO:0000313" key="4">
    <source>
        <dbReference type="Proteomes" id="UP001153069"/>
    </source>
</evidence>
<name>A0A9N8HYU9_9STRA</name>
<comment type="caution">
    <text evidence="3">The sequence shown here is derived from an EMBL/GenBank/DDBJ whole genome shotgun (WGS) entry which is preliminary data.</text>
</comment>
<evidence type="ECO:0000256" key="1">
    <source>
        <dbReference type="SAM" id="MobiDB-lite"/>
    </source>
</evidence>
<keyword evidence="4" id="KW-1185">Reference proteome</keyword>
<dbReference type="Proteomes" id="UP001153069">
    <property type="component" value="Unassembled WGS sequence"/>
</dbReference>
<gene>
    <name evidence="3" type="ORF">SEMRO_3066_G343100.1</name>
</gene>
<feature type="compositionally biased region" description="Basic and acidic residues" evidence="1">
    <location>
        <begin position="103"/>
        <end position="120"/>
    </location>
</feature>
<feature type="transmembrane region" description="Helical" evidence="2">
    <location>
        <begin position="46"/>
        <end position="69"/>
    </location>
</feature>